<evidence type="ECO:0000313" key="7">
    <source>
        <dbReference type="Proteomes" id="UP000325787"/>
    </source>
</evidence>
<dbReference type="KEGG" id="ssyi:EKG83_23290"/>
<dbReference type="InterPro" id="IPR009003">
    <property type="entry name" value="Peptidase_S1_PA"/>
</dbReference>
<dbReference type="EMBL" id="CP034550">
    <property type="protein sequence ID" value="QFZ19957.1"/>
    <property type="molecule type" value="Genomic_DNA"/>
</dbReference>
<dbReference type="SUPFAM" id="SSF50494">
    <property type="entry name" value="Trypsin-like serine proteases"/>
    <property type="match status" value="1"/>
</dbReference>
<keyword evidence="4" id="KW-0720">Serine protease</keyword>
<reference evidence="7" key="1">
    <citation type="journal article" date="2021" name="Curr. Microbiol.">
        <title>Complete genome of nocamycin-producing strain Saccharothrix syringae NRRL B-16468 reveals the biosynthetic potential for secondary metabolites.</title>
        <authorList>
            <person name="Mo X."/>
            <person name="Yang S."/>
        </authorList>
    </citation>
    <scope>NUCLEOTIDE SEQUENCE [LARGE SCALE GENOMIC DNA]</scope>
    <source>
        <strain evidence="7">ATCC 51364 / DSM 43886 / JCM 6844 / KCTC 9398 / NBRC 14523 / NRRL B-16468 / INA 2240</strain>
    </source>
</reference>
<keyword evidence="2" id="KW-0645">Protease</keyword>
<dbReference type="InterPro" id="IPR001316">
    <property type="entry name" value="Pept_S1A_streptogrisin"/>
</dbReference>
<dbReference type="RefSeq" id="WP_153278318.1">
    <property type="nucleotide sequence ID" value="NZ_CP034550.1"/>
</dbReference>
<dbReference type="PRINTS" id="PR00861">
    <property type="entry name" value="ALYTICPTASE"/>
</dbReference>
<evidence type="ECO:0008006" key="8">
    <source>
        <dbReference type="Google" id="ProtNLM"/>
    </source>
</evidence>
<protein>
    <recommendedName>
        <fullName evidence="8">Serine protease</fullName>
    </recommendedName>
</protein>
<dbReference type="InterPro" id="IPR043504">
    <property type="entry name" value="Peptidase_S1_PA_chymotrypsin"/>
</dbReference>
<comment type="similarity">
    <text evidence="1">Belongs to the peptidase S1 family.</text>
</comment>
<gene>
    <name evidence="6" type="ORF">EKG83_23290</name>
</gene>
<dbReference type="OrthoDB" id="3206454at2"/>
<proteinExistence type="inferred from homology"/>
<organism evidence="6 7">
    <name type="scientific">Saccharothrix syringae</name>
    <name type="common">Nocardiopsis syringae</name>
    <dbReference type="NCBI Taxonomy" id="103733"/>
    <lineage>
        <taxon>Bacteria</taxon>
        <taxon>Bacillati</taxon>
        <taxon>Actinomycetota</taxon>
        <taxon>Actinomycetes</taxon>
        <taxon>Pseudonocardiales</taxon>
        <taxon>Pseudonocardiaceae</taxon>
        <taxon>Saccharothrix</taxon>
    </lineage>
</organism>
<dbReference type="AlphaFoldDB" id="A0A5Q0H129"/>
<evidence type="ECO:0000256" key="5">
    <source>
        <dbReference type="ARBA" id="ARBA00023157"/>
    </source>
</evidence>
<evidence type="ECO:0000313" key="6">
    <source>
        <dbReference type="EMBL" id="QFZ19957.1"/>
    </source>
</evidence>
<dbReference type="GO" id="GO:0006508">
    <property type="term" value="P:proteolysis"/>
    <property type="evidence" value="ECO:0007669"/>
    <property type="project" value="UniProtKB-KW"/>
</dbReference>
<keyword evidence="5" id="KW-1015">Disulfide bond</keyword>
<accession>A0A5Q0H129</accession>
<keyword evidence="3" id="KW-0378">Hydrolase</keyword>
<dbReference type="Proteomes" id="UP000325787">
    <property type="component" value="Chromosome"/>
</dbReference>
<sequence length="211" mass="22254">MWTSPVVRVLVHKVPPVARRGVARREAVGRKAVGVEVGELAPDAVGVVVAALVPVQRQRLLPHLAGPVALAQGGVGVADYNGALIGTVQSSFFPTYDDALVRVTNTAGWTRGPWVDCGTITAERVTVNYRGGFTVRDLTRHDACVEPGDSGGSNYRDSGTRTAEGVTSGALLSAANRCGQNATPSFPNESYYYPAALSVPHYNSTHGVTPW</sequence>
<name>A0A5Q0H129_SACSY</name>
<evidence type="ECO:0000256" key="2">
    <source>
        <dbReference type="ARBA" id="ARBA00022670"/>
    </source>
</evidence>
<dbReference type="GO" id="GO:0004252">
    <property type="term" value="F:serine-type endopeptidase activity"/>
    <property type="evidence" value="ECO:0007669"/>
    <property type="project" value="InterPro"/>
</dbReference>
<evidence type="ECO:0000256" key="4">
    <source>
        <dbReference type="ARBA" id="ARBA00022825"/>
    </source>
</evidence>
<keyword evidence="7" id="KW-1185">Reference proteome</keyword>
<evidence type="ECO:0000256" key="1">
    <source>
        <dbReference type="ARBA" id="ARBA00007664"/>
    </source>
</evidence>
<evidence type="ECO:0000256" key="3">
    <source>
        <dbReference type="ARBA" id="ARBA00022801"/>
    </source>
</evidence>
<dbReference type="Gene3D" id="2.40.10.10">
    <property type="entry name" value="Trypsin-like serine proteases"/>
    <property type="match status" value="1"/>
</dbReference>